<protein>
    <submittedName>
        <fullName evidence="1">Uncharacterized protein</fullName>
    </submittedName>
</protein>
<sequence>MHILYSLEIPSASSTRKIRDDIGIGISPVEDGGPSFELNVPGGKTVWQRRSPFLVGDYAENSVGTSEFAQTVAALANEDPPFFHSDSTSISATSRPAGLGAVDRIHETLHNTEQTHGGFESGWQESYAVRVHDTTSILPPVSARYWPSPILGQEGEEDPKLDTRIRRCISAKGGTTHRKLVSWAWMKGLLMRPASTTSLARWFSDGGRRGLMYASRDLH</sequence>
<keyword evidence="2" id="KW-1185">Reference proteome</keyword>
<proteinExistence type="predicted"/>
<dbReference type="AlphaFoldDB" id="A0A8S0XXI4"/>
<evidence type="ECO:0000313" key="1">
    <source>
        <dbReference type="EMBL" id="CAA7267781.1"/>
    </source>
</evidence>
<gene>
    <name evidence="1" type="ORF">AAE3_LOCUS10055</name>
</gene>
<organism evidence="1 2">
    <name type="scientific">Cyclocybe aegerita</name>
    <name type="common">Black poplar mushroom</name>
    <name type="synonym">Agrocybe aegerita</name>
    <dbReference type="NCBI Taxonomy" id="1973307"/>
    <lineage>
        <taxon>Eukaryota</taxon>
        <taxon>Fungi</taxon>
        <taxon>Dikarya</taxon>
        <taxon>Basidiomycota</taxon>
        <taxon>Agaricomycotina</taxon>
        <taxon>Agaricomycetes</taxon>
        <taxon>Agaricomycetidae</taxon>
        <taxon>Agaricales</taxon>
        <taxon>Agaricineae</taxon>
        <taxon>Bolbitiaceae</taxon>
        <taxon>Cyclocybe</taxon>
    </lineage>
</organism>
<comment type="caution">
    <text evidence="1">The sequence shown here is derived from an EMBL/GenBank/DDBJ whole genome shotgun (WGS) entry which is preliminary data.</text>
</comment>
<accession>A0A8S0XXI4</accession>
<dbReference type="EMBL" id="CACVBS010000063">
    <property type="protein sequence ID" value="CAA7267781.1"/>
    <property type="molecule type" value="Genomic_DNA"/>
</dbReference>
<dbReference type="Proteomes" id="UP000467700">
    <property type="component" value="Unassembled WGS sequence"/>
</dbReference>
<evidence type="ECO:0000313" key="2">
    <source>
        <dbReference type="Proteomes" id="UP000467700"/>
    </source>
</evidence>
<reference evidence="1 2" key="1">
    <citation type="submission" date="2020-01" db="EMBL/GenBank/DDBJ databases">
        <authorList>
            <person name="Gupta K D."/>
        </authorList>
    </citation>
    <scope>NUCLEOTIDE SEQUENCE [LARGE SCALE GENOMIC DNA]</scope>
</reference>
<name>A0A8S0XXI4_CYCAE</name>